<dbReference type="InterPro" id="IPR001932">
    <property type="entry name" value="PPM-type_phosphatase-like_dom"/>
</dbReference>
<accession>A0A7X0B4S6</accession>
<reference evidence="3 4" key="1">
    <citation type="submission" date="2020-08" db="EMBL/GenBank/DDBJ databases">
        <title>Genomic Encyclopedia of Type Strains, Phase IV (KMG-IV): sequencing the most valuable type-strain genomes for metagenomic binning, comparative biology and taxonomic classification.</title>
        <authorList>
            <person name="Goeker M."/>
        </authorList>
    </citation>
    <scope>NUCLEOTIDE SEQUENCE [LARGE SCALE GENOMIC DNA]</scope>
    <source>
        <strain evidence="3 4">DSM 22198</strain>
    </source>
</reference>
<feature type="region of interest" description="Disordered" evidence="1">
    <location>
        <begin position="407"/>
        <end position="469"/>
    </location>
</feature>
<proteinExistence type="predicted"/>
<name>A0A7X0B4S6_9PROT</name>
<dbReference type="Gene3D" id="3.60.40.10">
    <property type="entry name" value="PPM-type phosphatase domain"/>
    <property type="match status" value="1"/>
</dbReference>
<dbReference type="Proteomes" id="UP000539175">
    <property type="component" value="Unassembled WGS sequence"/>
</dbReference>
<feature type="compositionally biased region" description="Polar residues" evidence="1">
    <location>
        <begin position="444"/>
        <end position="461"/>
    </location>
</feature>
<sequence length="600" mass="65840">MFEIYCCQHGMIAIDRQVASQVLESLQPLGGRVTQTNGYLLPGCRSEDVILNQPALPITLDFNELMELIGAGDGWPVAATCYGPPQDKSRNEDSALSAVIPGAGATRYAFAAVADGVSTRTFWSERASRLACLAAFKVIRSMILDSTFDAPDFAPSLRKKLATTVLEALKMDQSIIREKKATPPDWSPELYQRHINRDEFWYNSTLLVSCLGHERGVAFWVGDGGVKIVKIGPDGTNLIARDTHLKSTDDVEIGSYVSLAKNIVFAGGPINYSDSSAVHVYLATDGVDRTLQRARDLDYENISMQDCEKACKALEEIWLLPGAEVDNYSVARASWPIGTSIPIANNLATALAPTIGNDILPPATRDGLILATPETALAPTAGAAVSSVPHMDQDDDCHAVDADQAEKAKLGSSGTTRERHSSEPPMSSTSAPRQVPDHPLTGARDNQFSASAQPSHLQKQDPSADVSEKARMDDIIPIINLVKRTEVRYGHLAPHDINLKVNKSAYRLIILSSFFTRKIMNIKLLNKMSNTQIGKFLDIEPLEFKFVAIKSSYISTRDGFLKKLFSEILSNNSLRELSKEKEHEKNWQALLLYIQSQSRP</sequence>
<dbReference type="InterPro" id="IPR036457">
    <property type="entry name" value="PPM-type-like_dom_sf"/>
</dbReference>
<dbReference type="AlphaFoldDB" id="A0A7X0B4S6"/>
<gene>
    <name evidence="3" type="ORF">FHS74_006006</name>
</gene>
<dbReference type="EMBL" id="JACIIZ010000034">
    <property type="protein sequence ID" value="MBB6255407.1"/>
    <property type="molecule type" value="Genomic_DNA"/>
</dbReference>
<dbReference type="Pfam" id="PF13672">
    <property type="entry name" value="PP2C_2"/>
    <property type="match status" value="1"/>
</dbReference>
<comment type="caution">
    <text evidence="3">The sequence shown here is derived from an EMBL/GenBank/DDBJ whole genome shotgun (WGS) entry which is preliminary data.</text>
</comment>
<evidence type="ECO:0000259" key="2">
    <source>
        <dbReference type="Pfam" id="PF13672"/>
    </source>
</evidence>
<protein>
    <recommendedName>
        <fullName evidence="2">PPM-type phosphatase domain-containing protein</fullName>
    </recommendedName>
</protein>
<feature type="domain" description="PPM-type phosphatase" evidence="2">
    <location>
        <begin position="107"/>
        <end position="298"/>
    </location>
</feature>
<dbReference type="RefSeq" id="WP_184807916.1">
    <property type="nucleotide sequence ID" value="NZ_JACIIZ010000034.1"/>
</dbReference>
<dbReference type="SUPFAM" id="SSF81606">
    <property type="entry name" value="PP2C-like"/>
    <property type="match status" value="1"/>
</dbReference>
<organism evidence="3 4">
    <name type="scientific">Nitrospirillum iridis</name>
    <dbReference type="NCBI Taxonomy" id="765888"/>
    <lineage>
        <taxon>Bacteria</taxon>
        <taxon>Pseudomonadati</taxon>
        <taxon>Pseudomonadota</taxon>
        <taxon>Alphaproteobacteria</taxon>
        <taxon>Rhodospirillales</taxon>
        <taxon>Azospirillaceae</taxon>
        <taxon>Nitrospirillum</taxon>
    </lineage>
</organism>
<keyword evidence="4" id="KW-1185">Reference proteome</keyword>
<evidence type="ECO:0000313" key="3">
    <source>
        <dbReference type="EMBL" id="MBB6255407.1"/>
    </source>
</evidence>
<evidence type="ECO:0000256" key="1">
    <source>
        <dbReference type="SAM" id="MobiDB-lite"/>
    </source>
</evidence>
<evidence type="ECO:0000313" key="4">
    <source>
        <dbReference type="Proteomes" id="UP000539175"/>
    </source>
</evidence>